<evidence type="ECO:0000313" key="1">
    <source>
        <dbReference type="EMBL" id="KTB48672.1"/>
    </source>
</evidence>
<reference evidence="1 2" key="1">
    <citation type="submission" date="2015-06" db="EMBL/GenBank/DDBJ databases">
        <title>Genome sequence of the organohalide-respiring Dehalogenimonas alkenigignens type strain (IP3-3T).</title>
        <authorList>
            <person name="Key T.A."/>
            <person name="Richmond D.P."/>
            <person name="Bowman K.S."/>
            <person name="Cho Y.-J."/>
            <person name="Chun J."/>
            <person name="da Costa M.S."/>
            <person name="Rainey F.A."/>
            <person name="Moe W.M."/>
        </authorList>
    </citation>
    <scope>NUCLEOTIDE SEQUENCE [LARGE SCALE GENOMIC DNA]</scope>
    <source>
        <strain evidence="1 2">IP3-3</strain>
    </source>
</reference>
<dbReference type="RefSeq" id="WP_058439616.1">
    <property type="nucleotide sequence ID" value="NZ_KQ758903.1"/>
</dbReference>
<organism evidence="1 2">
    <name type="scientific">Dehalogenimonas alkenigignens</name>
    <dbReference type="NCBI Taxonomy" id="1217799"/>
    <lineage>
        <taxon>Bacteria</taxon>
        <taxon>Bacillati</taxon>
        <taxon>Chloroflexota</taxon>
        <taxon>Dehalococcoidia</taxon>
        <taxon>Dehalococcoidales</taxon>
        <taxon>Dehalococcoidaceae</taxon>
        <taxon>Dehalogenimonas</taxon>
    </lineage>
</organism>
<keyword evidence="2" id="KW-1185">Reference proteome</keyword>
<dbReference type="AlphaFoldDB" id="A0A0W0GJC9"/>
<dbReference type="Proteomes" id="UP000053947">
    <property type="component" value="Unassembled WGS sequence"/>
</dbReference>
<protein>
    <submittedName>
        <fullName evidence="1">Uncharacterized protein</fullName>
    </submittedName>
</protein>
<dbReference type="EMBL" id="LFDV01000002">
    <property type="protein sequence ID" value="KTB48672.1"/>
    <property type="molecule type" value="Genomic_DNA"/>
</dbReference>
<name>A0A0W0GJC9_9CHLR</name>
<accession>A0A0W0GJC9</accession>
<dbReference type="OrthoDB" id="149917at2"/>
<sequence>MNDQERIKLAALHTQVIRPPQQLLATFGQTNIHYYLLTEPIYAELEQQARPETVLREGRVIAERPKLVTPVYMHKLEGFGDDAQRYFEMIMRRHGPHAPGLLYTYKNEPKDTSILTGSLPAVANRINDDINERGEKGATIIRGVDEMWDVSLFKFIYELTEHSISQNVTELKAHGLFGVDNSGLPIEARMRIEQMFWDASRGELDPGLLKTELDRWGIFDEYQDRFLDLFRRRR</sequence>
<proteinExistence type="predicted"/>
<evidence type="ECO:0000313" key="2">
    <source>
        <dbReference type="Proteomes" id="UP000053947"/>
    </source>
</evidence>
<dbReference type="STRING" id="1217799.DEALK_15190"/>
<gene>
    <name evidence="1" type="ORF">DEALK_15190</name>
</gene>
<comment type="caution">
    <text evidence="1">The sequence shown here is derived from an EMBL/GenBank/DDBJ whole genome shotgun (WGS) entry which is preliminary data.</text>
</comment>